<feature type="transmembrane region" description="Helical" evidence="11">
    <location>
        <begin position="1470"/>
        <end position="1489"/>
    </location>
</feature>
<evidence type="ECO:0000256" key="5">
    <source>
        <dbReference type="ARBA" id="ARBA00023065"/>
    </source>
</evidence>
<reference evidence="13 14" key="1">
    <citation type="journal article" date="2021" name="Hortic Res">
        <title>The domestication of Cucurbita argyrosperma as revealed by the genome of its wild relative.</title>
        <authorList>
            <person name="Barrera-Redondo J."/>
            <person name="Sanchez-de la Vega G."/>
            <person name="Aguirre-Liguori J.A."/>
            <person name="Castellanos-Morales G."/>
            <person name="Gutierrez-Guerrero Y.T."/>
            <person name="Aguirre-Dugua X."/>
            <person name="Aguirre-Planter E."/>
            <person name="Tenaillon M.I."/>
            <person name="Lira-Saade R."/>
            <person name="Eguiarte L.E."/>
        </authorList>
    </citation>
    <scope>NUCLEOTIDE SEQUENCE [LARGE SCALE GENOMIC DNA]</scope>
    <source>
        <strain evidence="13">JBR-2021</strain>
    </source>
</reference>
<dbReference type="FunFam" id="3.40.50.2300:FF:000188">
    <property type="entry name" value="Glutamate receptor"/>
    <property type="match status" value="1"/>
</dbReference>
<dbReference type="GO" id="GO:0016020">
    <property type="term" value="C:membrane"/>
    <property type="evidence" value="ECO:0007669"/>
    <property type="project" value="UniProtKB-SubCell"/>
</dbReference>
<dbReference type="InterPro" id="IPR001320">
    <property type="entry name" value="Iontro_rcpt_C"/>
</dbReference>
<dbReference type="GO" id="GO:0015276">
    <property type="term" value="F:ligand-gated monoatomic ion channel activity"/>
    <property type="evidence" value="ECO:0007669"/>
    <property type="project" value="InterPro"/>
</dbReference>
<evidence type="ECO:0000313" key="13">
    <source>
        <dbReference type="EMBL" id="KAG6598371.1"/>
    </source>
</evidence>
<evidence type="ECO:0000256" key="8">
    <source>
        <dbReference type="ARBA" id="ARBA00023180"/>
    </source>
</evidence>
<keyword evidence="6 11" id="KW-0472">Membrane</keyword>
<evidence type="ECO:0000259" key="12">
    <source>
        <dbReference type="SMART" id="SM00079"/>
    </source>
</evidence>
<feature type="domain" description="Ionotropic glutamate receptor C-terminal" evidence="12">
    <location>
        <begin position="1350"/>
        <end position="1681"/>
    </location>
</feature>
<dbReference type="EMBL" id="JAGKQH010000005">
    <property type="protein sequence ID" value="KAG6598371.1"/>
    <property type="molecule type" value="Genomic_DNA"/>
</dbReference>
<dbReference type="InterPro" id="IPR015683">
    <property type="entry name" value="Ionotropic_Glu_rcpt"/>
</dbReference>
<dbReference type="InterPro" id="IPR001828">
    <property type="entry name" value="ANF_lig-bd_rcpt"/>
</dbReference>
<proteinExistence type="predicted"/>
<evidence type="ECO:0000256" key="6">
    <source>
        <dbReference type="ARBA" id="ARBA00023136"/>
    </source>
</evidence>
<feature type="non-terminal residue" evidence="13">
    <location>
        <position position="1"/>
    </location>
</feature>
<keyword evidence="8" id="KW-0325">Glycoprotein</keyword>
<keyword evidence="4 11" id="KW-1133">Transmembrane helix</keyword>
<keyword evidence="10" id="KW-0407">Ion channel</keyword>
<dbReference type="PANTHER" id="PTHR18966">
    <property type="entry name" value="IONOTROPIC GLUTAMATE RECEPTOR"/>
    <property type="match status" value="1"/>
</dbReference>
<evidence type="ECO:0000256" key="7">
    <source>
        <dbReference type="ARBA" id="ARBA00023170"/>
    </source>
</evidence>
<comment type="subcellular location">
    <subcellularLocation>
        <location evidence="1">Membrane</location>
        <topology evidence="1">Multi-pass membrane protein</topology>
    </subcellularLocation>
</comment>
<gene>
    <name evidence="13" type="primary">GLR2.5</name>
    <name evidence="13" type="ORF">SDJN03_08149</name>
</gene>
<keyword evidence="9" id="KW-1071">Ligand-gated ion channel</keyword>
<keyword evidence="7 13" id="KW-0675">Receptor</keyword>
<evidence type="ECO:0000256" key="9">
    <source>
        <dbReference type="ARBA" id="ARBA00023286"/>
    </source>
</evidence>
<dbReference type="Proteomes" id="UP000685013">
    <property type="component" value="Chromosome 5"/>
</dbReference>
<sequence length="1760" mass="198910">MMTITMSKPPVYDIESLKLKNATVGCTQNSIVMRFLSQASIPPENVKQLPSVDLFPIALETGEIQAALLTAPHARIFLAKYCKGLTKLTLFNLAFPKGSPLTLDISLSTAELIERREMPDFEATLLSTSNCSNHKSFIHSYSSRINEAAVDPKPLFNQKPLFSQKPLFNQNPFPQLVKMEEGKAINSHVGGVTDQSSRIGRQHKIAMEMALHSFPFSTSFPKLKLLHNDSNGNSARAMTSALDLISRKEVRAILGGFTFQEMQFIFEINKTSVDIATISLPVAASVPPLLPPPSFIQMAHHITFHMQCAAAIVGHFQWHKVTVIYENRNDMSINMEALTLLSNELRVFNAEIEQISAFSSSHTEAMIEEKLKSLMGRERNRVFIVVQFSIELAKLLFHRAKRMKMMDNGFFWIVGDEISSLLDSLDSSNFYDMQGVIGFRTYVDHTKDSFKKFRSKFRRMYRLEYQHHDEEEEEEEKNSEPSIFALRAYDASWAVAAAVHKLQGHFSNKQLLKQILATEFEGLSGNIRFENGTLKQPPTFEIIYVVGKSYKEMGYWRQKVGFFKSLMEDEEIMSIIDERTRNGVLEFPRLVCWEGNEQTGLKRRIHIDSNSKVYRVLKIGVPANNTFHEFVKVSYDHINGIYISGYSIFVFEAVVKNLPYPLHYQLVPFHGSYDELVKQVHAKGLDAAVGDIGIFADRFQYVDFTESYMVSGLLMIVKEEKRDWKEIWVFMKTFSTTMWIILPLSHMFIISVVWFVRPESEGLKSGFGDMLWFAISVLFNANGDEVDGALARLVLGPWLIVILVVSSCFSASLTSLMTVSGFAPSVVDIETLRQTNATVGCNFNSFIMRYLTNVLHIPPDNIKTLATIDDYPKAFDNGDIQAAFFITPHAKVFLARYRKGYTTAATFDLGGIGFVMMEEGKAINSHVGGVTDQCSRIGRQQKIAMEMALHSFPFSTSFPKLELLHNHSNANSACAITSALDLISSKEVSAILGAFTSQEKQLISEINKTSVDIATISLPVAASVPPLLPPPSFIQMAHHITFHMQCAAAIVGHFQWHKVTVIYENRNDMSINMEALTLLSNELRVFNAEIEQISAFSSSHTEAMIEEKLKSLKGRERNRVFIVVQFSIELAKLLFHRAKRMNMMDNGFVWIVGDEISSLMDSLDSSNFYNMQGVIGFRTYFNHSKDSFKKFRRKFRRMYRLEYQHHDEEEEEEEEEKSAEPSIFALRAYDASWAVAAAMDILQGNFSNKQLLKQILATEFEGLSGSIGFENGTLKQPPTFEIIYVVGKSYKEMGFWRQKVGFFNSLMEDEEIRNGVLEFPRFVFWEGNEQTGLKRRMNLDSNSEEHRILKIGVPANNTFHEFVKVSYDHINGVYISGYSISVFEAVVKNLPYPLHYHLVPFNGSYDELVKQVHAKGLDAAVGDIGIFADRFQYVDFTESYMVSGLLMIVKEEKRNWKEIWVFMKTFTTTMWIILPLSHMFIISVVWFVRPESERLKSGFGDMLWFAISVVFNSHREEVGGGLARLVLAPWLFVILVVTSSFTASLTSMMTVSRFAPSVVDIETLRQTNATVGCNFHSFIMRYLNNVLQISPDNIKTLSSIDDYPKAFDNGEIQAAFFITPHAKVFLAKYCKGYTTAATFDLGGIGFAFPKGSTLAVDVSTSIIELIERRKMPQLDTMLLSTFNCSLLSEVDGTSRLGPWPFAGLFIVSGSIALGVLLCTVVKRVGDWRRRGHAHVKPLDDGVGLADGEPNIAIQLAHVAK</sequence>
<evidence type="ECO:0000256" key="1">
    <source>
        <dbReference type="ARBA" id="ARBA00004141"/>
    </source>
</evidence>
<evidence type="ECO:0000313" key="14">
    <source>
        <dbReference type="Proteomes" id="UP000685013"/>
    </source>
</evidence>
<feature type="transmembrane region" description="Helical" evidence="11">
    <location>
        <begin position="737"/>
        <end position="756"/>
    </location>
</feature>
<comment type="caution">
    <text evidence="13">The sequence shown here is derived from an EMBL/GenBank/DDBJ whole genome shotgun (WGS) entry which is preliminary data.</text>
</comment>
<dbReference type="Pfam" id="PF00060">
    <property type="entry name" value="Lig_chan"/>
    <property type="match status" value="2"/>
</dbReference>
<evidence type="ECO:0000256" key="3">
    <source>
        <dbReference type="ARBA" id="ARBA00022692"/>
    </source>
</evidence>
<dbReference type="FunFam" id="1.10.287.70:FF:000172">
    <property type="entry name" value="Glutamate receptor"/>
    <property type="match status" value="2"/>
</dbReference>
<feature type="transmembrane region" description="Helical" evidence="11">
    <location>
        <begin position="1699"/>
        <end position="1721"/>
    </location>
</feature>
<dbReference type="CDD" id="cd13686">
    <property type="entry name" value="GluR_Plant"/>
    <property type="match status" value="1"/>
</dbReference>
<organism evidence="13 14">
    <name type="scientific">Cucurbita argyrosperma subsp. sororia</name>
    <dbReference type="NCBI Taxonomy" id="37648"/>
    <lineage>
        <taxon>Eukaryota</taxon>
        <taxon>Viridiplantae</taxon>
        <taxon>Streptophyta</taxon>
        <taxon>Embryophyta</taxon>
        <taxon>Tracheophyta</taxon>
        <taxon>Spermatophyta</taxon>
        <taxon>Magnoliopsida</taxon>
        <taxon>eudicotyledons</taxon>
        <taxon>Gunneridae</taxon>
        <taxon>Pentapetalae</taxon>
        <taxon>rosids</taxon>
        <taxon>fabids</taxon>
        <taxon>Cucurbitales</taxon>
        <taxon>Cucurbitaceae</taxon>
        <taxon>Cucurbiteae</taxon>
        <taxon>Cucurbita</taxon>
    </lineage>
</organism>
<dbReference type="SMART" id="SM00079">
    <property type="entry name" value="PBPe"/>
    <property type="match status" value="1"/>
</dbReference>
<keyword evidence="14" id="KW-1185">Reference proteome</keyword>
<dbReference type="Pfam" id="PF01094">
    <property type="entry name" value="ANF_receptor"/>
    <property type="match status" value="2"/>
</dbReference>
<keyword evidence="2" id="KW-0813">Transport</keyword>
<keyword evidence="5" id="KW-0406">Ion transport</keyword>
<protein>
    <submittedName>
        <fullName evidence="13">Glutamate receptor 2.5</fullName>
    </submittedName>
</protein>
<feature type="transmembrane region" description="Helical" evidence="11">
    <location>
        <begin position="793"/>
        <end position="813"/>
    </location>
</feature>
<keyword evidence="3 11" id="KW-0812">Transmembrane</keyword>
<feature type="transmembrane region" description="Helical" evidence="11">
    <location>
        <begin position="1525"/>
        <end position="1545"/>
    </location>
</feature>
<evidence type="ECO:0000256" key="10">
    <source>
        <dbReference type="ARBA" id="ARBA00023303"/>
    </source>
</evidence>
<evidence type="ECO:0000256" key="11">
    <source>
        <dbReference type="SAM" id="Phobius"/>
    </source>
</evidence>
<name>A0AAV6NIY2_9ROSI</name>
<accession>A0AAV6NIY2</accession>
<evidence type="ECO:0000256" key="4">
    <source>
        <dbReference type="ARBA" id="ARBA00022989"/>
    </source>
</evidence>
<evidence type="ECO:0000256" key="2">
    <source>
        <dbReference type="ARBA" id="ARBA00022448"/>
    </source>
</evidence>